<proteinExistence type="inferred from homology"/>
<dbReference type="GO" id="GO:0006171">
    <property type="term" value="P:cAMP biosynthetic process"/>
    <property type="evidence" value="ECO:0007669"/>
    <property type="project" value="UniProtKB-KW"/>
</dbReference>
<dbReference type="GO" id="GO:0046872">
    <property type="term" value="F:metal ion binding"/>
    <property type="evidence" value="ECO:0007669"/>
    <property type="project" value="UniProtKB-KW"/>
</dbReference>
<comment type="cofactor">
    <cofactor evidence="19">
        <name>Mg(2+)</name>
        <dbReference type="ChEBI" id="CHEBI:18420"/>
    </cofactor>
    <cofactor evidence="19">
        <name>Mn(2+)</name>
        <dbReference type="ChEBI" id="CHEBI:29035"/>
    </cofactor>
    <text evidence="19">Binds 2 magnesium ions per subunit. Is also active with manganese (in vitro).</text>
</comment>
<feature type="transmembrane region" description="Helical" evidence="22">
    <location>
        <begin position="572"/>
        <end position="592"/>
    </location>
</feature>
<keyword evidence="8" id="KW-0677">Repeat</keyword>
<feature type="transmembrane region" description="Helical" evidence="22">
    <location>
        <begin position="658"/>
        <end position="680"/>
    </location>
</feature>
<dbReference type="Pfam" id="PF16214">
    <property type="entry name" value="AC_N"/>
    <property type="match status" value="1"/>
</dbReference>
<dbReference type="EMBL" id="CAJFDI010000003">
    <property type="protein sequence ID" value="CAD5220437.1"/>
    <property type="molecule type" value="Genomic_DNA"/>
</dbReference>
<feature type="binding site" evidence="18">
    <location>
        <position position="937"/>
    </location>
    <ligand>
        <name>ATP</name>
        <dbReference type="ChEBI" id="CHEBI:30616"/>
    </ligand>
</feature>
<gene>
    <name evidence="24" type="ORF">BXYJ_LOCUS6178</name>
</gene>
<dbReference type="InterPro" id="IPR001054">
    <property type="entry name" value="A/G_cyclase"/>
</dbReference>
<feature type="binding site" evidence="18">
    <location>
        <begin position="314"/>
        <end position="319"/>
    </location>
    <ligand>
        <name>ATP</name>
        <dbReference type="ChEBI" id="CHEBI:30616"/>
    </ligand>
</feature>
<comment type="catalytic activity">
    <reaction evidence="2 17">
        <text>ATP = 3',5'-cyclic AMP + diphosphate</text>
        <dbReference type="Rhea" id="RHEA:15389"/>
        <dbReference type="ChEBI" id="CHEBI:30616"/>
        <dbReference type="ChEBI" id="CHEBI:33019"/>
        <dbReference type="ChEBI" id="CHEBI:58165"/>
        <dbReference type="EC" id="4.6.1.1"/>
    </reaction>
</comment>
<dbReference type="CDD" id="cd07302">
    <property type="entry name" value="CHD"/>
    <property type="match status" value="2"/>
</dbReference>
<keyword evidence="6 22" id="KW-0812">Transmembrane</keyword>
<comment type="cofactor">
    <cofactor evidence="3">
        <name>Mn(2+)</name>
        <dbReference type="ChEBI" id="CHEBI:29035"/>
    </cofactor>
</comment>
<dbReference type="Gene3D" id="3.30.70.1230">
    <property type="entry name" value="Nucleotide cyclase"/>
    <property type="match status" value="2"/>
</dbReference>
<evidence type="ECO:0000256" key="5">
    <source>
        <dbReference type="ARBA" id="ARBA00012201"/>
    </source>
</evidence>
<evidence type="ECO:0000256" key="3">
    <source>
        <dbReference type="ARBA" id="ARBA00001936"/>
    </source>
</evidence>
<feature type="region of interest" description="Disordered" evidence="21">
    <location>
        <begin position="19"/>
        <end position="56"/>
    </location>
</feature>
<comment type="similarity">
    <text evidence="17 20">Belongs to the adenylyl cyclase class-4/guanylyl cyclase family.</text>
</comment>
<keyword evidence="14 17" id="KW-0472">Membrane</keyword>
<feature type="binding site" evidence="19">
    <location>
        <position position="315"/>
    </location>
    <ligand>
        <name>Mg(2+)</name>
        <dbReference type="ChEBI" id="CHEBI:18420"/>
        <label>2</label>
        <note>catalytic</note>
    </ligand>
</feature>
<keyword evidence="19" id="KW-0464">Manganese</keyword>
<dbReference type="InterPro" id="IPR030672">
    <property type="entry name" value="Adcy"/>
</dbReference>
<dbReference type="GO" id="GO:0004383">
    <property type="term" value="F:guanylate cyclase activity"/>
    <property type="evidence" value="ECO:0007669"/>
    <property type="project" value="UniProtKB-EC"/>
</dbReference>
<keyword evidence="16 17" id="KW-0456">Lyase</keyword>
<dbReference type="AlphaFoldDB" id="A0A811KZP1"/>
<keyword evidence="25" id="KW-1185">Reference proteome</keyword>
<sequence length="1082" mass="122782">MDSSGEGLKRRETVRDVLERSQKKSLEMALTRDSSVLEPLQSQWSRGGSTEKGTKGRAELANPEILDLVEQSDKESIAFQLWHSDALYGRYFAHMNSGRLKSAMTFLVLLSIFEMAVHAVSSSWFRFAAINIITLLLILLLCVWKKQTLALSWVVIVSSGVLLCFAPLSLRSSLTVLMLFLCYTLLPLQLKPSAIAAVFITSIALLLEVLTQGVGANGFTAEILLLLAMNINGVFVYYPTELVQRRTFRETRKSVENRIQLVRDNEKQENILLSVLPKHIANDMKKDIDNKENEEMFHKIYIQKHSNISILFADICGFTNLASTCTAEDLVRTLNELFRRFDTQAHENNCMRIKILGDCYYCVCGLPEPRADNAYWAVKMGMDMIHTIELVRDLYGVDVNMRVGIHTGKAHCGVLGLKKWQFDVWSDDVTLANHMESGGIPGRVHITKATLDALNGAFQVEPGNGKERSKYLAEHNVETFLIVPRDDEEPLSKRNQVHTSTKAEQLAGILDKHGNSVSRRELSRPIEEEVDKYLERGIEAINKELWKTDYCNKYTLVFKDPRMEAKFLQYKANAILMELACLLTIFILSSFMLFVGDLNSTDMLIANGLAVMLVFALVLLLASKSIGHHKIFGLIKNRDESEKFSHPRRRKMNNVHRYPKFTIVLAVLLFCLYFIFLRFLMFDQYAKTAECTIECQKGTALITDYCNEIPNPKIELAFEGMLLILLSVCVFQSFLAMEKMLLAGLLCFFSQVVLWTLSFPALQNRQFHFWLNLNDDIHNATIFAKANAYCSEYKWSTDLRFYYTFITLFAFTLVTIQSRRSELIARYDFIWKLQAIGENVEMKRTHEQNRRVLENILPAHVASHFLTALPMSRADLYSEGRPNACIIFATITEFNKFYMELDANNEGVECLRLLNEIIADFDELISRPEFSCIEKIKTISTTYMAASGLTGTADGNEHVVAVAKFAIQLLEMIKHINEHSFNNFNLRIGINIGPVVAGVIGTEKPHYDIWGNSVNVASRMDSSGVAGRIQVTEETKQVLEQEGFKFECRGQIAVKGKGLMTTYFLITPEDAASVKENIQDAL</sequence>
<comment type="subcellular location">
    <subcellularLocation>
        <location evidence="4">Membrane</location>
        <topology evidence="4">Multi-pass membrane protein</topology>
    </subcellularLocation>
</comment>
<dbReference type="InterPro" id="IPR032628">
    <property type="entry name" value="AC_N"/>
</dbReference>
<feature type="binding site" evidence="18">
    <location>
        <begin position="1008"/>
        <end position="1010"/>
    </location>
    <ligand>
        <name>ATP</name>
        <dbReference type="ChEBI" id="CHEBI:30616"/>
    </ligand>
</feature>
<feature type="domain" description="Guanylate cyclase" evidence="23">
    <location>
        <begin position="885"/>
        <end position="1021"/>
    </location>
</feature>
<feature type="domain" description="Guanylate cyclase" evidence="23">
    <location>
        <begin position="309"/>
        <end position="436"/>
    </location>
</feature>
<comment type="caution">
    <text evidence="24">The sequence shown here is derived from an EMBL/GenBank/DDBJ whole genome shotgun (WGS) entry which is preliminary data.</text>
</comment>
<organism evidence="24 25">
    <name type="scientific">Bursaphelenchus xylophilus</name>
    <name type="common">Pinewood nematode worm</name>
    <name type="synonym">Aphelenchoides xylophilus</name>
    <dbReference type="NCBI Taxonomy" id="6326"/>
    <lineage>
        <taxon>Eukaryota</taxon>
        <taxon>Metazoa</taxon>
        <taxon>Ecdysozoa</taxon>
        <taxon>Nematoda</taxon>
        <taxon>Chromadorea</taxon>
        <taxon>Rhabditida</taxon>
        <taxon>Tylenchina</taxon>
        <taxon>Tylenchomorpha</taxon>
        <taxon>Aphelenchoidea</taxon>
        <taxon>Aphelenchoididae</taxon>
        <taxon>Bursaphelenchus</taxon>
    </lineage>
</organism>
<dbReference type="Pfam" id="PF00211">
    <property type="entry name" value="Guanylate_cyc"/>
    <property type="match status" value="2"/>
</dbReference>
<dbReference type="SMART" id="SM00044">
    <property type="entry name" value="CYCc"/>
    <property type="match status" value="2"/>
</dbReference>
<feature type="transmembrane region" description="Helical" evidence="22">
    <location>
        <begin position="742"/>
        <end position="762"/>
    </location>
</feature>
<feature type="transmembrane region" description="Helical" evidence="22">
    <location>
        <begin position="124"/>
        <end position="143"/>
    </location>
</feature>
<dbReference type="Pfam" id="PF06327">
    <property type="entry name" value="Adcy_cons_dom"/>
    <property type="match status" value="1"/>
</dbReference>
<feature type="transmembrane region" description="Helical" evidence="22">
    <location>
        <begin position="150"/>
        <end position="168"/>
    </location>
</feature>
<accession>A0A811KZP1</accession>
<keyword evidence="10 17" id="KW-0067">ATP-binding</keyword>
<reference evidence="24" key="1">
    <citation type="submission" date="2020-09" db="EMBL/GenBank/DDBJ databases">
        <authorList>
            <person name="Kikuchi T."/>
        </authorList>
    </citation>
    <scope>NUCLEOTIDE SEQUENCE</scope>
    <source>
        <strain evidence="24">Ka4C1</strain>
    </source>
</reference>
<dbReference type="InterPro" id="IPR009398">
    <property type="entry name" value="Adcy_conserved_dom"/>
</dbReference>
<dbReference type="InterPro" id="IPR018297">
    <property type="entry name" value="A/G_cyclase_CS"/>
</dbReference>
<protein>
    <recommendedName>
        <fullName evidence="5 17">adenylate cyclase</fullName>
        <ecNumber evidence="5 17">4.6.1.1</ecNumber>
    </recommendedName>
</protein>
<comment type="function">
    <text evidence="17">Catalyzes the formation of the signaling molecule cAMP in response to G-protein signaling.</text>
</comment>
<dbReference type="GO" id="GO:0005886">
    <property type="term" value="C:plasma membrane"/>
    <property type="evidence" value="ECO:0007669"/>
    <property type="project" value="InterPro"/>
</dbReference>
<dbReference type="InterPro" id="IPR029787">
    <property type="entry name" value="Nucleotide_cyclase"/>
</dbReference>
<evidence type="ECO:0000256" key="9">
    <source>
        <dbReference type="ARBA" id="ARBA00022741"/>
    </source>
</evidence>
<keyword evidence="9 17" id="KW-0547">Nucleotide-binding</keyword>
<dbReference type="SUPFAM" id="SSF55073">
    <property type="entry name" value="Nucleotide cyclase"/>
    <property type="match status" value="2"/>
</dbReference>
<dbReference type="PANTHER" id="PTHR45627">
    <property type="entry name" value="ADENYLATE CYCLASE TYPE 1"/>
    <property type="match status" value="1"/>
</dbReference>
<evidence type="ECO:0000256" key="17">
    <source>
        <dbReference type="PIRNR" id="PIRNR039050"/>
    </source>
</evidence>
<feature type="binding site" evidence="19">
    <location>
        <position position="314"/>
    </location>
    <ligand>
        <name>Mg(2+)</name>
        <dbReference type="ChEBI" id="CHEBI:18420"/>
        <label>2</label>
        <note>catalytic</note>
    </ligand>
</feature>
<feature type="binding site" evidence="18">
    <location>
        <position position="402"/>
    </location>
    <ligand>
        <name>ATP</name>
        <dbReference type="ChEBI" id="CHEBI:30616"/>
    </ligand>
</feature>
<dbReference type="GO" id="GO:0035556">
    <property type="term" value="P:intracellular signal transduction"/>
    <property type="evidence" value="ECO:0007669"/>
    <property type="project" value="InterPro"/>
</dbReference>
<feature type="binding site" evidence="19">
    <location>
        <position position="314"/>
    </location>
    <ligand>
        <name>Mg(2+)</name>
        <dbReference type="ChEBI" id="CHEBI:18420"/>
        <label>1</label>
        <note>catalytic</note>
    </ligand>
</feature>
<evidence type="ECO:0000256" key="11">
    <source>
        <dbReference type="ARBA" id="ARBA00022842"/>
    </source>
</evidence>
<evidence type="ECO:0000256" key="18">
    <source>
        <dbReference type="PIRSR" id="PIRSR039050-50"/>
    </source>
</evidence>
<comment type="catalytic activity">
    <reaction evidence="1">
        <text>GTP = 3',5'-cyclic GMP + diphosphate</text>
        <dbReference type="Rhea" id="RHEA:13665"/>
        <dbReference type="ChEBI" id="CHEBI:33019"/>
        <dbReference type="ChEBI" id="CHEBI:37565"/>
        <dbReference type="ChEBI" id="CHEBI:57746"/>
        <dbReference type="EC" id="4.6.1.2"/>
    </reaction>
</comment>
<dbReference type="PANTHER" id="PTHR45627:SF16">
    <property type="entry name" value="ADENYLATE CYCLASE"/>
    <property type="match status" value="1"/>
</dbReference>
<dbReference type="Proteomes" id="UP000659654">
    <property type="component" value="Unassembled WGS sequence"/>
</dbReference>
<dbReference type="PIRSF" id="PIRSF039050">
    <property type="entry name" value="Ade_cyc"/>
    <property type="match status" value="1"/>
</dbReference>
<dbReference type="PROSITE" id="PS00452">
    <property type="entry name" value="GUANYLATE_CYCLASE_1"/>
    <property type="match status" value="2"/>
</dbReference>
<feature type="binding site" evidence="19">
    <location>
        <position position="358"/>
    </location>
    <ligand>
        <name>Mg(2+)</name>
        <dbReference type="ChEBI" id="CHEBI:18420"/>
        <label>2</label>
        <note>catalytic</note>
    </ligand>
</feature>
<evidence type="ECO:0000256" key="7">
    <source>
        <dbReference type="ARBA" id="ARBA00022723"/>
    </source>
</evidence>
<dbReference type="OrthoDB" id="2107370at2759"/>
<evidence type="ECO:0000256" key="10">
    <source>
        <dbReference type="ARBA" id="ARBA00022840"/>
    </source>
</evidence>
<dbReference type="PROSITE" id="PS50125">
    <property type="entry name" value="GUANYLATE_CYCLASE_2"/>
    <property type="match status" value="2"/>
</dbReference>
<evidence type="ECO:0000256" key="4">
    <source>
        <dbReference type="ARBA" id="ARBA00004141"/>
    </source>
</evidence>
<feature type="binding site" evidence="18">
    <location>
        <begin position="1015"/>
        <end position="1019"/>
    </location>
    <ligand>
        <name>ATP</name>
        <dbReference type="ChEBI" id="CHEBI:30616"/>
    </ligand>
</feature>
<evidence type="ECO:0000256" key="16">
    <source>
        <dbReference type="ARBA" id="ARBA00023239"/>
    </source>
</evidence>
<dbReference type="FunFam" id="3.30.70.1230:FF:000002">
    <property type="entry name" value="Adenylate cyclase"/>
    <property type="match status" value="1"/>
</dbReference>
<dbReference type="SMR" id="A0A811KZP1"/>
<evidence type="ECO:0000256" key="15">
    <source>
        <dbReference type="ARBA" id="ARBA00023180"/>
    </source>
</evidence>
<keyword evidence="7 17" id="KW-0479">Metal-binding</keyword>
<feature type="binding site" evidence="18">
    <location>
        <begin position="356"/>
        <end position="358"/>
    </location>
    <ligand>
        <name>ATP</name>
        <dbReference type="ChEBI" id="CHEBI:30616"/>
    </ligand>
</feature>
<evidence type="ECO:0000256" key="22">
    <source>
        <dbReference type="SAM" id="Phobius"/>
    </source>
</evidence>
<evidence type="ECO:0000256" key="1">
    <source>
        <dbReference type="ARBA" id="ARBA00001436"/>
    </source>
</evidence>
<dbReference type="Proteomes" id="UP000582659">
    <property type="component" value="Unassembled WGS sequence"/>
</dbReference>
<evidence type="ECO:0000256" key="12">
    <source>
        <dbReference type="ARBA" id="ARBA00022989"/>
    </source>
</evidence>
<dbReference type="EMBL" id="CAJFCV020000003">
    <property type="protein sequence ID" value="CAG9106590.1"/>
    <property type="molecule type" value="Genomic_DNA"/>
</dbReference>
<evidence type="ECO:0000256" key="21">
    <source>
        <dbReference type="SAM" id="MobiDB-lite"/>
    </source>
</evidence>
<dbReference type="GO" id="GO:0007189">
    <property type="term" value="P:adenylate cyclase-activating G protein-coupled receptor signaling pathway"/>
    <property type="evidence" value="ECO:0007669"/>
    <property type="project" value="TreeGrafter"/>
</dbReference>
<keyword evidence="12 22" id="KW-1133">Transmembrane helix</keyword>
<keyword evidence="13 17" id="KW-0115">cAMP biosynthesis</keyword>
<feature type="transmembrane region" description="Helical" evidence="22">
    <location>
        <begin position="195"/>
        <end position="213"/>
    </location>
</feature>
<evidence type="ECO:0000256" key="2">
    <source>
        <dbReference type="ARBA" id="ARBA00001593"/>
    </source>
</evidence>
<feature type="transmembrane region" description="Helical" evidence="22">
    <location>
        <begin position="219"/>
        <end position="238"/>
    </location>
</feature>
<keyword evidence="15" id="KW-0325">Glycoprotein</keyword>
<evidence type="ECO:0000313" key="25">
    <source>
        <dbReference type="Proteomes" id="UP000659654"/>
    </source>
</evidence>
<evidence type="ECO:0000256" key="13">
    <source>
        <dbReference type="ARBA" id="ARBA00022998"/>
    </source>
</evidence>
<dbReference type="GO" id="GO:0005524">
    <property type="term" value="F:ATP binding"/>
    <property type="evidence" value="ECO:0007669"/>
    <property type="project" value="UniProtKB-UniRule"/>
</dbReference>
<evidence type="ECO:0000313" key="24">
    <source>
        <dbReference type="EMBL" id="CAD5220437.1"/>
    </source>
</evidence>
<keyword evidence="11 17" id="KW-0460">Magnesium</keyword>
<dbReference type="EC" id="4.6.1.1" evidence="5 17"/>
<dbReference type="GO" id="GO:0004016">
    <property type="term" value="F:adenylate cyclase activity"/>
    <property type="evidence" value="ECO:0007669"/>
    <property type="project" value="UniProtKB-EC"/>
</dbReference>
<evidence type="ECO:0000259" key="23">
    <source>
        <dbReference type="PROSITE" id="PS50125"/>
    </source>
</evidence>
<feature type="binding site" evidence="18">
    <location>
        <position position="1055"/>
    </location>
    <ligand>
        <name>ATP</name>
        <dbReference type="ChEBI" id="CHEBI:30616"/>
    </ligand>
</feature>
<evidence type="ECO:0000256" key="20">
    <source>
        <dbReference type="RuleBase" id="RU000405"/>
    </source>
</evidence>
<feature type="binding site" evidence="19">
    <location>
        <position position="358"/>
    </location>
    <ligand>
        <name>Mg(2+)</name>
        <dbReference type="ChEBI" id="CHEBI:18420"/>
        <label>1</label>
        <note>catalytic</note>
    </ligand>
</feature>
<dbReference type="FunFam" id="3.30.70.1230:FF:000001">
    <property type="entry name" value="Adenylate cyclase"/>
    <property type="match status" value="1"/>
</dbReference>
<feature type="transmembrane region" description="Helical" evidence="22">
    <location>
        <begin position="100"/>
        <end position="118"/>
    </location>
</feature>
<feature type="transmembrane region" description="Helical" evidence="22">
    <location>
        <begin position="799"/>
        <end position="816"/>
    </location>
</feature>
<feature type="transmembrane region" description="Helical" evidence="22">
    <location>
        <begin position="604"/>
        <end position="622"/>
    </location>
</feature>
<name>A0A811KZP1_BURXY</name>
<evidence type="ECO:0000256" key="6">
    <source>
        <dbReference type="ARBA" id="ARBA00022692"/>
    </source>
</evidence>
<evidence type="ECO:0000256" key="14">
    <source>
        <dbReference type="ARBA" id="ARBA00023136"/>
    </source>
</evidence>
<feature type="transmembrane region" description="Helical" evidence="22">
    <location>
        <begin position="716"/>
        <end position="735"/>
    </location>
</feature>
<evidence type="ECO:0000256" key="8">
    <source>
        <dbReference type="ARBA" id="ARBA00022737"/>
    </source>
</evidence>
<evidence type="ECO:0000256" key="19">
    <source>
        <dbReference type="PIRSR" id="PIRSR039050-51"/>
    </source>
</evidence>